<name>A0A7V4E2E2_UNCW3</name>
<evidence type="ECO:0000313" key="1">
    <source>
        <dbReference type="EMBL" id="HGK54136.1"/>
    </source>
</evidence>
<dbReference type="EMBL" id="DTDP01000178">
    <property type="protein sequence ID" value="HGK54136.1"/>
    <property type="molecule type" value="Genomic_DNA"/>
</dbReference>
<comment type="caution">
    <text evidence="1">The sequence shown here is derived from an EMBL/GenBank/DDBJ whole genome shotgun (WGS) entry which is preliminary data.</text>
</comment>
<accession>A0A7V4E2E2</accession>
<proteinExistence type="predicted"/>
<organism evidence="1">
    <name type="scientific">candidate division WOR-3 bacterium</name>
    <dbReference type="NCBI Taxonomy" id="2052148"/>
    <lineage>
        <taxon>Bacteria</taxon>
        <taxon>Bacteria division WOR-3</taxon>
    </lineage>
</organism>
<protein>
    <submittedName>
        <fullName evidence="1">Uncharacterized protein</fullName>
    </submittedName>
</protein>
<gene>
    <name evidence="1" type="ORF">ENU72_03840</name>
</gene>
<dbReference type="AlphaFoldDB" id="A0A7V4E2E2"/>
<reference evidence="1" key="1">
    <citation type="journal article" date="2020" name="mSystems">
        <title>Genome- and Community-Level Interaction Insights into Carbon Utilization and Element Cycling Functions of Hydrothermarchaeota in Hydrothermal Sediment.</title>
        <authorList>
            <person name="Zhou Z."/>
            <person name="Liu Y."/>
            <person name="Xu W."/>
            <person name="Pan J."/>
            <person name="Luo Z.H."/>
            <person name="Li M."/>
        </authorList>
    </citation>
    <scope>NUCLEOTIDE SEQUENCE [LARGE SCALE GENOMIC DNA]</scope>
    <source>
        <strain evidence="1">SpSt-695</strain>
    </source>
</reference>
<sequence length="253" mass="29940">MGYKELKGISDSVIFIFYGVPEEKEEFNVLLNFINSEKPCILFLDKDFLNTELKKDINIKIGEDIVHFSKIFDIKEGRVIFDYKGICYVSLLKNTLIFGFLPETFYTDIVYLPSFLKIFKEGINYLKLDLPYSIYLKRDTFIYLDEKEIRIYDSERNFVKKEEIKEGKIFFNDLNYGSYVIQNKRKIYININFPKEEIGIKKVKEEEIKDLLVNSKIYSLEEIDKFLPIPLKNVSISLSIFFLIIEILLISLL</sequence>